<keyword evidence="6" id="KW-0472">Membrane</keyword>
<keyword evidence="3" id="KW-0677">Repeat</keyword>
<evidence type="ECO:0000256" key="7">
    <source>
        <dbReference type="ARBA" id="ARBA00023180"/>
    </source>
</evidence>
<dbReference type="Gene3D" id="2.60.40.60">
    <property type="entry name" value="Cadherins"/>
    <property type="match status" value="1"/>
</dbReference>
<evidence type="ECO:0000313" key="9">
    <source>
        <dbReference type="Proteomes" id="UP001529510"/>
    </source>
</evidence>
<dbReference type="GO" id="GO:0005886">
    <property type="term" value="C:plasma membrane"/>
    <property type="evidence" value="ECO:0007669"/>
    <property type="project" value="UniProtKB-SubCell"/>
</dbReference>
<organism evidence="8 9">
    <name type="scientific">Cirrhinus mrigala</name>
    <name type="common">Mrigala</name>
    <dbReference type="NCBI Taxonomy" id="683832"/>
    <lineage>
        <taxon>Eukaryota</taxon>
        <taxon>Metazoa</taxon>
        <taxon>Chordata</taxon>
        <taxon>Craniata</taxon>
        <taxon>Vertebrata</taxon>
        <taxon>Euteleostomi</taxon>
        <taxon>Actinopterygii</taxon>
        <taxon>Neopterygii</taxon>
        <taxon>Teleostei</taxon>
        <taxon>Ostariophysi</taxon>
        <taxon>Cypriniformes</taxon>
        <taxon>Cyprinidae</taxon>
        <taxon>Labeoninae</taxon>
        <taxon>Labeonini</taxon>
        <taxon>Cirrhinus</taxon>
    </lineage>
</organism>
<evidence type="ECO:0000256" key="5">
    <source>
        <dbReference type="ARBA" id="ARBA00022889"/>
    </source>
</evidence>
<dbReference type="FunFam" id="2.60.40.60:FF:000019">
    <property type="entry name" value="Cadherin 2"/>
    <property type="match status" value="1"/>
</dbReference>
<name>A0ABD0NDZ0_CIRMR</name>
<keyword evidence="7" id="KW-0325">Glycoprotein</keyword>
<evidence type="ECO:0000256" key="3">
    <source>
        <dbReference type="ARBA" id="ARBA00022737"/>
    </source>
</evidence>
<evidence type="ECO:0000256" key="2">
    <source>
        <dbReference type="ARBA" id="ARBA00022475"/>
    </source>
</evidence>
<comment type="subcellular location">
    <subcellularLocation>
        <location evidence="1">Cell membrane</location>
    </subcellularLocation>
</comment>
<keyword evidence="4" id="KW-0106">Calcium</keyword>
<keyword evidence="9" id="KW-1185">Reference proteome</keyword>
<dbReference type="GO" id="GO:0007155">
    <property type="term" value="P:cell adhesion"/>
    <property type="evidence" value="ECO:0007669"/>
    <property type="project" value="UniProtKB-KW"/>
</dbReference>
<proteinExistence type="predicted"/>
<evidence type="ECO:0000313" key="8">
    <source>
        <dbReference type="EMBL" id="KAL0159141.1"/>
    </source>
</evidence>
<gene>
    <name evidence="8" type="ORF">M9458_047217</name>
</gene>
<reference evidence="8 9" key="1">
    <citation type="submission" date="2024-05" db="EMBL/GenBank/DDBJ databases">
        <title>Genome sequencing and assembly of Indian major carp, Cirrhinus mrigala (Hamilton, 1822).</title>
        <authorList>
            <person name="Mohindra V."/>
            <person name="Chowdhury L.M."/>
            <person name="Lal K."/>
            <person name="Jena J.K."/>
        </authorList>
    </citation>
    <scope>NUCLEOTIDE SEQUENCE [LARGE SCALE GENOMIC DNA]</scope>
    <source>
        <strain evidence="8">CM1030</strain>
        <tissue evidence="8">Blood</tissue>
    </source>
</reference>
<evidence type="ECO:0000256" key="4">
    <source>
        <dbReference type="ARBA" id="ARBA00022837"/>
    </source>
</evidence>
<evidence type="ECO:0000256" key="1">
    <source>
        <dbReference type="ARBA" id="ARBA00004236"/>
    </source>
</evidence>
<dbReference type="AlphaFoldDB" id="A0ABD0NDZ0"/>
<keyword evidence="2" id="KW-1003">Cell membrane</keyword>
<comment type="caution">
    <text evidence="8">The sequence shown here is derived from an EMBL/GenBank/DDBJ whole genome shotgun (WGS) entry which is preliminary data.</text>
</comment>
<accession>A0ABD0NDZ0</accession>
<feature type="non-terminal residue" evidence="8">
    <location>
        <position position="64"/>
    </location>
</feature>
<dbReference type="EMBL" id="JAMKFB020000023">
    <property type="protein sequence ID" value="KAL0159141.1"/>
    <property type="molecule type" value="Genomic_DNA"/>
</dbReference>
<dbReference type="Proteomes" id="UP001529510">
    <property type="component" value="Unassembled WGS sequence"/>
</dbReference>
<protein>
    <submittedName>
        <fullName evidence="8">Uncharacterized protein</fullName>
    </submittedName>
</protein>
<evidence type="ECO:0000256" key="6">
    <source>
        <dbReference type="ARBA" id="ARBA00023136"/>
    </source>
</evidence>
<keyword evidence="5" id="KW-0130">Cell adhesion</keyword>
<sequence length="64" mass="7292">MFQGPGKVKERETGVEVLRLQVTDKDVRGTKAWKAKYTIYGDKYEIFNIETDPVTNEGILTSVK</sequence>